<reference evidence="2 3" key="1">
    <citation type="submission" date="2023-09" db="EMBL/GenBank/DDBJ databases">
        <title>Complete-Gapless Cercospora beticola genome.</title>
        <authorList>
            <person name="Wyatt N.A."/>
            <person name="Spanner R.E."/>
            <person name="Bolton M.D."/>
        </authorList>
    </citation>
    <scope>NUCLEOTIDE SEQUENCE [LARGE SCALE GENOMIC DNA]</scope>
    <source>
        <strain evidence="2">Cb09-40</strain>
    </source>
</reference>
<proteinExistence type="predicted"/>
<feature type="compositionally biased region" description="Basic and acidic residues" evidence="1">
    <location>
        <begin position="301"/>
        <end position="313"/>
    </location>
</feature>
<gene>
    <name evidence="2" type="ORF">RHO25_007025</name>
</gene>
<evidence type="ECO:0000313" key="3">
    <source>
        <dbReference type="Proteomes" id="UP001302367"/>
    </source>
</evidence>
<evidence type="ECO:0000256" key="1">
    <source>
        <dbReference type="SAM" id="MobiDB-lite"/>
    </source>
</evidence>
<feature type="compositionally biased region" description="Basic and acidic residues" evidence="1">
    <location>
        <begin position="450"/>
        <end position="459"/>
    </location>
</feature>
<evidence type="ECO:0008006" key="4">
    <source>
        <dbReference type="Google" id="ProtNLM"/>
    </source>
</evidence>
<dbReference type="EMBL" id="CP134187">
    <property type="protein sequence ID" value="WPB02391.1"/>
    <property type="molecule type" value="Genomic_DNA"/>
</dbReference>
<sequence>MCRNWGDSFLNAHCDCQRTVWGGPPARLESFSEELRSQSYYHCWLLTGHRTRLGAEIAEALERNGCRYDLYYFQEGRRYYIAAAPDVNLTYLVGGIPELWRGSRGWRIDLIHAPLPEAPPQAVAATSPTTVPDTKRTTAQATDASSIPVDDVERDDTPAASQPALANAIQSDGAEAASTSPAIATESKNDAAPVAAISPASAQVAHNYAPKDTLNDTAQPATTPPIPSTGPQIDAPKLNPKPAWQTPGNASSMTDIKTPSKDRDWQMQYPTLGESMAMRNQQKRAQRNAGDRNDTPTSERAPLEDETASHAECAEESEPGSADDLRQEEEDRIGELGSASLDNQSAVTVMQQPTIANDREPEEMEPAETLESAHVDDKPAGQAEQAEQHSSTPASDSEHMAEDAIGELQSLLRTEADSPAGRTEIASSLPASDPEAEATKPPSFSGKGYVKVDFEEHQGSKASKRAQRAEKKEEKRRRHQAAQRD</sequence>
<organism evidence="2 3">
    <name type="scientific">Cercospora beticola</name>
    <name type="common">Sugarbeet leaf spot fungus</name>
    <dbReference type="NCBI Taxonomy" id="122368"/>
    <lineage>
        <taxon>Eukaryota</taxon>
        <taxon>Fungi</taxon>
        <taxon>Dikarya</taxon>
        <taxon>Ascomycota</taxon>
        <taxon>Pezizomycotina</taxon>
        <taxon>Dothideomycetes</taxon>
        <taxon>Dothideomycetidae</taxon>
        <taxon>Mycosphaerellales</taxon>
        <taxon>Mycosphaerellaceae</taxon>
        <taxon>Cercospora</taxon>
    </lineage>
</organism>
<feature type="compositionally biased region" description="Basic residues" evidence="1">
    <location>
        <begin position="474"/>
        <end position="485"/>
    </location>
</feature>
<keyword evidence="3" id="KW-1185">Reference proteome</keyword>
<feature type="region of interest" description="Disordered" evidence="1">
    <location>
        <begin position="212"/>
        <end position="485"/>
    </location>
</feature>
<dbReference type="Proteomes" id="UP001302367">
    <property type="component" value="Chromosome 4"/>
</dbReference>
<name>A0ABZ0NSE3_CERBT</name>
<protein>
    <recommendedName>
        <fullName evidence="4">BRCT domain-containing protein</fullName>
    </recommendedName>
</protein>
<feature type="compositionally biased region" description="Polar residues" evidence="1">
    <location>
        <begin position="340"/>
        <end position="355"/>
    </location>
</feature>
<evidence type="ECO:0000313" key="2">
    <source>
        <dbReference type="EMBL" id="WPB02391.1"/>
    </source>
</evidence>
<feature type="region of interest" description="Disordered" evidence="1">
    <location>
        <begin position="119"/>
        <end position="161"/>
    </location>
</feature>
<feature type="compositionally biased region" description="Polar residues" evidence="1">
    <location>
        <begin position="124"/>
        <end position="145"/>
    </location>
</feature>
<accession>A0ABZ0NSE3</accession>
<dbReference type="RefSeq" id="XP_065458948.1">
    <property type="nucleotide sequence ID" value="XM_065602876.1"/>
</dbReference>
<dbReference type="GeneID" id="35428898"/>
<feature type="compositionally biased region" description="Polar residues" evidence="1">
    <location>
        <begin position="246"/>
        <end position="257"/>
    </location>
</feature>